<accession>A0A0M9DAK6</accession>
<evidence type="ECO:0000313" key="9">
    <source>
        <dbReference type="EMBL" id="KOY75988.1"/>
    </source>
</evidence>
<dbReference type="GO" id="GO:0055085">
    <property type="term" value="P:transmembrane transport"/>
    <property type="evidence" value="ECO:0007669"/>
    <property type="project" value="InterPro"/>
</dbReference>
<evidence type="ECO:0000313" key="13">
    <source>
        <dbReference type="Proteomes" id="UP000186588"/>
    </source>
</evidence>
<dbReference type="EMBL" id="JXCY01000007">
    <property type="protein sequence ID" value="KOY75988.1"/>
    <property type="molecule type" value="Genomic_DNA"/>
</dbReference>
<feature type="transmembrane region" description="Helical" evidence="7">
    <location>
        <begin position="89"/>
        <end position="108"/>
    </location>
</feature>
<dbReference type="Pfam" id="PF00950">
    <property type="entry name" value="ABC-3"/>
    <property type="match status" value="1"/>
</dbReference>
<dbReference type="SUPFAM" id="SSF81345">
    <property type="entry name" value="ABC transporter involved in vitamin B12 uptake, BtuC"/>
    <property type="match status" value="1"/>
</dbReference>
<gene>
    <name evidence="8" type="primary">znuB</name>
    <name evidence="8" type="ORF">FF306_00654</name>
    <name evidence="9" type="ORF">RZ71_04210</name>
    <name evidence="10" type="ORF">RZ78_02330</name>
</gene>
<evidence type="ECO:0000256" key="3">
    <source>
        <dbReference type="ARBA" id="ARBA00022692"/>
    </source>
</evidence>
<dbReference type="PATRIC" id="fig|148814.10.peg.1383"/>
<evidence type="ECO:0000256" key="4">
    <source>
        <dbReference type="ARBA" id="ARBA00022989"/>
    </source>
</evidence>
<keyword evidence="3 6" id="KW-0812">Transmembrane</keyword>
<dbReference type="PANTHER" id="PTHR30477:SF0">
    <property type="entry name" value="METAL TRANSPORT SYSTEM MEMBRANE PROTEIN TM_0125-RELATED"/>
    <property type="match status" value="1"/>
</dbReference>
<comment type="subcellular location">
    <subcellularLocation>
        <location evidence="6">Cell membrane</location>
        <topology evidence="6">Multi-pass membrane protein</topology>
    </subcellularLocation>
    <subcellularLocation>
        <location evidence="1">Membrane</location>
        <topology evidence="1">Multi-pass membrane protein</topology>
    </subcellularLocation>
</comment>
<evidence type="ECO:0000256" key="2">
    <source>
        <dbReference type="ARBA" id="ARBA00008034"/>
    </source>
</evidence>
<reference evidence="8 13" key="2">
    <citation type="journal article" date="2016" name="Syst. Appl. Microbiol.">
        <title>Genomic characterization of a fructophilic bee symbiont Lactobacillus kunkeei reveals its niche-specific adaptation.</title>
        <authorList>
            <person name="Maeno S."/>
            <person name="Tanizawa Y."/>
            <person name="Kanesaki Y."/>
            <person name="Kubota E."/>
            <person name="Kumar H."/>
            <person name="Dicks L."/>
            <person name="Salminen S."/>
            <person name="Nakagawa J."/>
            <person name="Arita M."/>
            <person name="Endo A."/>
        </authorList>
    </citation>
    <scope>NUCLEOTIDE SEQUENCE [LARGE SCALE GENOMIC DNA]</scope>
    <source>
        <strain evidence="8 13">FF30-6</strain>
    </source>
</reference>
<feature type="transmembrane region" description="Helical" evidence="7">
    <location>
        <begin position="218"/>
        <end position="237"/>
    </location>
</feature>
<dbReference type="EMBL" id="JXDF01000031">
    <property type="protein sequence ID" value="KPN79478.1"/>
    <property type="molecule type" value="Genomic_DNA"/>
</dbReference>
<evidence type="ECO:0000313" key="12">
    <source>
        <dbReference type="Proteomes" id="UP000050269"/>
    </source>
</evidence>
<evidence type="ECO:0000313" key="8">
    <source>
        <dbReference type="EMBL" id="GAT90553.1"/>
    </source>
</evidence>
<organism evidence="9 11">
    <name type="scientific">Apilactobacillus kunkeei</name>
    <dbReference type="NCBI Taxonomy" id="148814"/>
    <lineage>
        <taxon>Bacteria</taxon>
        <taxon>Bacillati</taxon>
        <taxon>Bacillota</taxon>
        <taxon>Bacilli</taxon>
        <taxon>Lactobacillales</taxon>
        <taxon>Lactobacillaceae</taxon>
        <taxon>Apilactobacillus</taxon>
    </lineage>
</organism>
<feature type="transmembrane region" description="Helical" evidence="7">
    <location>
        <begin position="53"/>
        <end position="77"/>
    </location>
</feature>
<sequence length="267" mass="29216">MLEMLSYPFMQYAFVASFFISILCGLMGVFVVARKTAFFTHTLSEISFSGASFGVFLGTNPILGMLLFTVLSSLMIGTVGSRVSRRESSISVFSVFFIGLGILFLSLADTQSSYATNILFGSIVGISYSNVQTLVGLSIAIIVITTLIYRKLKYNSFDNVGASFNSRANTLVSVIFLILLACTVSVTAQIVGSLLIFALLTIPASSARYFVHSIWSMTILTFVFSLIGTWFGLYLSFVTNLPVSFFIATIETIIYIIAVIYDKVTRI</sequence>
<name>A0A0M9DAK6_9LACO</name>
<proteinExistence type="inferred from homology"/>
<evidence type="ECO:0000313" key="11">
    <source>
        <dbReference type="Proteomes" id="UP000037778"/>
    </source>
</evidence>
<feature type="transmembrane region" description="Helical" evidence="7">
    <location>
        <begin position="12"/>
        <end position="33"/>
    </location>
</feature>
<feature type="transmembrane region" description="Helical" evidence="7">
    <location>
        <begin position="243"/>
        <end position="261"/>
    </location>
</feature>
<reference evidence="11 12" key="1">
    <citation type="journal article" date="2015" name="Genome Biol. Evol.">
        <title>Functionally Structured Genomes in Lactobacillus kunkeei Colonizing the Honey Crop and Food Products of Honeybees and Stingless Bees.</title>
        <authorList>
            <person name="Tamarit D."/>
            <person name="Ellegaard K.M."/>
            <person name="Wikander J."/>
            <person name="Olofsson T."/>
            <person name="Vasquez A."/>
            <person name="Andersson S.G."/>
        </authorList>
    </citation>
    <scope>NUCLEOTIDE SEQUENCE [LARGE SCALE GENOMIC DNA]</scope>
    <source>
        <strain evidence="9 11">LAko</strain>
        <strain evidence="10 12">LMbo</strain>
    </source>
</reference>
<dbReference type="AlphaFoldDB" id="A0A0M9DAK6"/>
<evidence type="ECO:0000256" key="7">
    <source>
        <dbReference type="SAM" id="Phobius"/>
    </source>
</evidence>
<keyword evidence="11" id="KW-1185">Reference proteome</keyword>
<dbReference type="GO" id="GO:0043190">
    <property type="term" value="C:ATP-binding cassette (ABC) transporter complex"/>
    <property type="evidence" value="ECO:0007669"/>
    <property type="project" value="InterPro"/>
</dbReference>
<dbReference type="InterPro" id="IPR001626">
    <property type="entry name" value="ABC_TroCD"/>
</dbReference>
<evidence type="ECO:0000256" key="1">
    <source>
        <dbReference type="ARBA" id="ARBA00004141"/>
    </source>
</evidence>
<feature type="transmembrane region" description="Helical" evidence="7">
    <location>
        <begin position="128"/>
        <end position="149"/>
    </location>
</feature>
<comment type="similarity">
    <text evidence="2 6">Belongs to the ABC-3 integral membrane protein family.</text>
</comment>
<keyword evidence="4 7" id="KW-1133">Transmembrane helix</keyword>
<evidence type="ECO:0000256" key="6">
    <source>
        <dbReference type="RuleBase" id="RU003943"/>
    </source>
</evidence>
<dbReference type="Proteomes" id="UP000050269">
    <property type="component" value="Unassembled WGS sequence"/>
</dbReference>
<evidence type="ECO:0000313" key="10">
    <source>
        <dbReference type="EMBL" id="KPN79478.1"/>
    </source>
</evidence>
<keyword evidence="6" id="KW-0813">Transport</keyword>
<dbReference type="InterPro" id="IPR037294">
    <property type="entry name" value="ABC_BtuC-like"/>
</dbReference>
<comment type="caution">
    <text evidence="9">The sequence shown here is derived from an EMBL/GenBank/DDBJ whole genome shotgun (WGS) entry which is preliminary data.</text>
</comment>
<evidence type="ECO:0000256" key="5">
    <source>
        <dbReference type="ARBA" id="ARBA00023136"/>
    </source>
</evidence>
<protein>
    <submittedName>
        <fullName evidence="8">Mn/Zn ABC-type transport system permease protein</fullName>
    </submittedName>
    <submittedName>
        <fullName evidence="9">Zinc/iron ABC transporter permease</fullName>
    </submittedName>
</protein>
<keyword evidence="5 7" id="KW-0472">Membrane</keyword>
<dbReference type="Gene3D" id="1.10.3470.10">
    <property type="entry name" value="ABC transporter involved in vitamin B12 uptake, BtuC"/>
    <property type="match status" value="1"/>
</dbReference>
<dbReference type="EMBL" id="BDDX01000005">
    <property type="protein sequence ID" value="GAT90553.1"/>
    <property type="molecule type" value="Genomic_DNA"/>
</dbReference>
<dbReference type="PANTHER" id="PTHR30477">
    <property type="entry name" value="ABC-TRANSPORTER METAL-BINDING PROTEIN"/>
    <property type="match status" value="1"/>
</dbReference>
<dbReference type="Proteomes" id="UP000037778">
    <property type="component" value="Unassembled WGS sequence"/>
</dbReference>
<dbReference type="Proteomes" id="UP000186588">
    <property type="component" value="Unassembled WGS sequence"/>
</dbReference>
<feature type="transmembrane region" description="Helical" evidence="7">
    <location>
        <begin position="170"/>
        <end position="188"/>
    </location>
</feature>